<feature type="compositionally biased region" description="Basic and acidic residues" evidence="2">
    <location>
        <begin position="90"/>
        <end position="99"/>
    </location>
</feature>
<organism evidence="4 5">
    <name type="scientific">Ostreococcus tauri</name>
    <name type="common">Marine green alga</name>
    <dbReference type="NCBI Taxonomy" id="70448"/>
    <lineage>
        <taxon>Eukaryota</taxon>
        <taxon>Viridiplantae</taxon>
        <taxon>Chlorophyta</taxon>
        <taxon>Mamiellophyceae</taxon>
        <taxon>Mamiellales</taxon>
        <taxon>Bathycoccaceae</taxon>
        <taxon>Ostreococcus</taxon>
    </lineage>
</organism>
<keyword evidence="5" id="KW-1185">Reference proteome</keyword>
<dbReference type="InterPro" id="IPR003347">
    <property type="entry name" value="JmjC_dom"/>
</dbReference>
<proteinExistence type="inferred from homology"/>
<dbReference type="AlphaFoldDB" id="A0A090LZX0"/>
<dbReference type="PANTHER" id="PTHR12461">
    <property type="entry name" value="HYPOXIA-INDUCIBLE FACTOR 1 ALPHA INHIBITOR-RELATED"/>
    <property type="match status" value="1"/>
</dbReference>
<dbReference type="InterPro" id="IPR041667">
    <property type="entry name" value="Cupin_8"/>
</dbReference>
<feature type="region of interest" description="Disordered" evidence="2">
    <location>
        <begin position="89"/>
        <end position="123"/>
    </location>
</feature>
<dbReference type="Proteomes" id="UP000009170">
    <property type="component" value="Unassembled WGS sequence"/>
</dbReference>
<dbReference type="GeneID" id="9834084"/>
<comment type="caution">
    <text evidence="4">The sequence shown here is derived from an EMBL/GenBank/DDBJ whole genome shotgun (WGS) entry which is preliminary data.</text>
</comment>
<reference evidence="4 5" key="2">
    <citation type="journal article" date="2014" name="BMC Genomics">
        <title>An improved genome of the model marine alga Ostreococcus tauri unfolds by assessing Illumina de novo assemblies.</title>
        <authorList>
            <person name="Blanc-Mathieu R."/>
            <person name="Verhelst B."/>
            <person name="Derelle E."/>
            <person name="Rombauts S."/>
            <person name="Bouget F.Y."/>
            <person name="Carre I."/>
            <person name="Chateau A."/>
            <person name="Eyre-Walker A."/>
            <person name="Grimsley N."/>
            <person name="Moreau H."/>
            <person name="Piegu B."/>
            <person name="Rivals E."/>
            <person name="Schackwitz W."/>
            <person name="Van de Peer Y."/>
            <person name="Piganeau G."/>
        </authorList>
    </citation>
    <scope>NUCLEOTIDE SEQUENCE [LARGE SCALE GENOMIC DNA]</scope>
    <source>
        <strain evidence="5">OTTH 0595 / CCAP 157/2 / RCC745</strain>
    </source>
</reference>
<accession>A0A090LZX0</accession>
<dbReference type="InParanoid" id="A0A090LZX0"/>
<dbReference type="OrthoDB" id="415358at2759"/>
<evidence type="ECO:0000313" key="4">
    <source>
        <dbReference type="EMBL" id="CEF97565.1"/>
    </source>
</evidence>
<reference evidence="5" key="1">
    <citation type="journal article" date="2006" name="Proc. Natl. Acad. Sci. U.S.A.">
        <title>Genome analysis of the smallest free-living eukaryote Ostreococcus tauri unveils many unique features.</title>
        <authorList>
            <person name="Derelle E."/>
            <person name="Ferraz C."/>
            <person name="Rombauts S."/>
            <person name="Rouze P."/>
            <person name="Worden A.Z."/>
            <person name="Robbens S."/>
            <person name="Partensky F."/>
            <person name="Degroeve S."/>
            <person name="Echeynie S."/>
            <person name="Cooke R."/>
            <person name="Saeys Y."/>
            <person name="Wuyts J."/>
            <person name="Jabbari K."/>
            <person name="Bowler C."/>
            <person name="Panaud O."/>
            <person name="Piegu B."/>
            <person name="Ball S.G."/>
            <person name="Ral J.-P."/>
            <person name="Bouget F.-Y."/>
            <person name="Piganeau G."/>
            <person name="De Baets B."/>
            <person name="Picard A."/>
            <person name="Delseny M."/>
            <person name="Demaille J."/>
            <person name="Van de Peer Y."/>
            <person name="Moreau H."/>
        </authorList>
    </citation>
    <scope>NUCLEOTIDE SEQUENCE [LARGE SCALE GENOMIC DNA]</scope>
    <source>
        <strain evidence="5">OTTH 0595 / CCAP 157/2 / RCC745</strain>
    </source>
</reference>
<protein>
    <submittedName>
        <fullName evidence="4">JmjC domain</fullName>
    </submittedName>
</protein>
<evidence type="ECO:0000256" key="1">
    <source>
        <dbReference type="ARBA" id="ARBA00006801"/>
    </source>
</evidence>
<dbReference type="Gene3D" id="2.60.120.650">
    <property type="entry name" value="Cupin"/>
    <property type="match status" value="1"/>
</dbReference>
<dbReference type="PROSITE" id="PS51184">
    <property type="entry name" value="JMJC"/>
    <property type="match status" value="1"/>
</dbReference>
<feature type="domain" description="JmjC" evidence="3">
    <location>
        <begin position="140"/>
        <end position="327"/>
    </location>
</feature>
<evidence type="ECO:0000256" key="2">
    <source>
        <dbReference type="SAM" id="MobiDB-lite"/>
    </source>
</evidence>
<name>A0A090LZX0_OSTTA</name>
<gene>
    <name evidence="4" type="ORF">OT_ostta04g02310</name>
</gene>
<dbReference type="Pfam" id="PF13621">
    <property type="entry name" value="Cupin_8"/>
    <property type="match status" value="1"/>
</dbReference>
<comment type="similarity">
    <text evidence="1">Belongs to the JARID1 histone demethylase family.</text>
</comment>
<dbReference type="STRING" id="70448.A0A090LZX0"/>
<evidence type="ECO:0000259" key="3">
    <source>
        <dbReference type="PROSITE" id="PS51184"/>
    </source>
</evidence>
<dbReference type="EMBL" id="CAID01000004">
    <property type="protein sequence ID" value="CEF97565.1"/>
    <property type="molecule type" value="Genomic_DNA"/>
</dbReference>
<dbReference type="RefSeq" id="XP_022838759.1">
    <property type="nucleotide sequence ID" value="XM_022984497.1"/>
</dbReference>
<dbReference type="KEGG" id="ota:OT_ostta04g02310"/>
<dbReference type="SUPFAM" id="SSF51197">
    <property type="entry name" value="Clavaminate synthase-like"/>
    <property type="match status" value="1"/>
</dbReference>
<feature type="region of interest" description="Disordered" evidence="2">
    <location>
        <begin position="385"/>
        <end position="410"/>
    </location>
</feature>
<sequence>MPRAGAGEGADAADVLARLGARAEAAWWTREGASDGFARAFDRDGVLARAGVSTSATRTDSRGARCVKLAAHLGATPRGDGTVRVTATRSRGDAARGTRDGTTATTTTKRARGNDDARSFKFSGRPGDGTSAFVEVGREAFEAYVRGDARAEWYAAQVDVAWDPVSEAWGRTGAYLRERGVSVKCWINGRDRVETNWHYDNYDNLLVVLEGEKTITLQPPAIAPGQEGVELYAAGTDMSNHALPTYPVNPRTRSRDHRPLNSAAERESEELKKSHVRTVSISAGEAIFIPSGWLHHVTSEPHTVALSHWWTSDFNKTLEPTAFYSDDYDESALFSADKRTKFDYNVVGDATLFDGVLGKQNTYYFRRAFEAALEVDIRNEAEMYARGERLPESPTPAGPSAGDEDARREDCDFSRMNDIENLTKSKMWKLLTDIRQNRTRDRGLGWLWTITPPDVRRLFSESDECFSLVTLLQNAKEDAYGGSYELAHSVDLIWRAIERNLTPRDSDEASAQEQWNRFYNLMVRGSPWYDGWAAKWKFNEERHRLNVEKFFTPIGRCAVPEPHAFSPYRMDTRDDVVRALLHNQRLALAHRAERLLRATLDDAYDVNIRFRDSTEV</sequence>
<dbReference type="PANTHER" id="PTHR12461:SF102">
    <property type="entry name" value="LYSINE-SPECIFIC DEMETHYLASE JMJ31"/>
    <property type="match status" value="1"/>
</dbReference>
<evidence type="ECO:0000313" key="5">
    <source>
        <dbReference type="Proteomes" id="UP000009170"/>
    </source>
</evidence>
<feature type="region of interest" description="Disordered" evidence="2">
    <location>
        <begin position="245"/>
        <end position="271"/>
    </location>
</feature>